<evidence type="ECO:0008006" key="4">
    <source>
        <dbReference type="Google" id="ProtNLM"/>
    </source>
</evidence>
<dbReference type="PANTHER" id="PTHR33327">
    <property type="entry name" value="ENDONUCLEASE"/>
    <property type="match status" value="1"/>
</dbReference>
<dbReference type="PANTHER" id="PTHR33327:SF3">
    <property type="entry name" value="RNA-DIRECTED DNA POLYMERASE"/>
    <property type="match status" value="1"/>
</dbReference>
<feature type="compositionally biased region" description="Basic and acidic residues" evidence="1">
    <location>
        <begin position="478"/>
        <end position="493"/>
    </location>
</feature>
<evidence type="ECO:0000313" key="2">
    <source>
        <dbReference type="EMBL" id="CAK9134634.1"/>
    </source>
</evidence>
<organism evidence="2 3">
    <name type="scientific">Ilex paraguariensis</name>
    <name type="common">yerba mate</name>
    <dbReference type="NCBI Taxonomy" id="185542"/>
    <lineage>
        <taxon>Eukaryota</taxon>
        <taxon>Viridiplantae</taxon>
        <taxon>Streptophyta</taxon>
        <taxon>Embryophyta</taxon>
        <taxon>Tracheophyta</taxon>
        <taxon>Spermatophyta</taxon>
        <taxon>Magnoliopsida</taxon>
        <taxon>eudicotyledons</taxon>
        <taxon>Gunneridae</taxon>
        <taxon>Pentapetalae</taxon>
        <taxon>asterids</taxon>
        <taxon>campanulids</taxon>
        <taxon>Aquifoliales</taxon>
        <taxon>Aquifoliaceae</taxon>
        <taxon>Ilex</taxon>
    </lineage>
</organism>
<sequence>MDQNRPPSGENTPASSRPIPASSSEAGATSSPRVASSAPPSVVGAPSTPFWEAMFSPDSGVVFSQRGSLISSTPTQPAVRRNPFDGSVYRDAGFVAQSNTSFGVPPAPPPTPVAQQQLAPSTSFVNTTNLVSFTETPSAEADLLDIFGNENFRARSSASTVADDATIYWSATSSIAQSPPRSGDERLSLQDGLPASFNRAPGANRVRPPPGFPPLDPSGHQQPLPAAMAVVGQPSPAALSAPLPVTPAALSAPLPVTPPPAIALPHRGRRMPVLPPLNEGNIKLWLTQVEMMAHDVGLVDDKATFYAVASRLPERAANAAADILQDASRHSWALLRQRLEKDFSKTSHQAMHDFLSNTKREKGERPTAFLRRLRIASENKATDPILLSFVLASLPTSLQQTLQAARVQTPQDAAEAADEALSNELSSTVAAASVSATATSAIDAKLDKLTALMGKFFSSNSVSAVSGQQRQSRQRSRANSEERPSSKREDTPGRPRSRSRSL</sequence>
<name>A0ABC8QV53_9AQUA</name>
<gene>
    <name evidence="2" type="ORF">ILEXP_LOCUS1567</name>
</gene>
<evidence type="ECO:0000256" key="1">
    <source>
        <dbReference type="SAM" id="MobiDB-lite"/>
    </source>
</evidence>
<feature type="non-terminal residue" evidence="2">
    <location>
        <position position="502"/>
    </location>
</feature>
<accession>A0ABC8QV53</accession>
<protein>
    <recommendedName>
        <fullName evidence="4">Retrotransposon gag domain-containing protein</fullName>
    </recommendedName>
</protein>
<evidence type="ECO:0000313" key="3">
    <source>
        <dbReference type="Proteomes" id="UP001642360"/>
    </source>
</evidence>
<feature type="region of interest" description="Disordered" evidence="1">
    <location>
        <begin position="461"/>
        <end position="502"/>
    </location>
</feature>
<feature type="compositionally biased region" description="Pro residues" evidence="1">
    <location>
        <begin position="207"/>
        <end position="216"/>
    </location>
</feature>
<feature type="compositionally biased region" description="Low complexity" evidence="1">
    <location>
        <begin position="461"/>
        <end position="471"/>
    </location>
</feature>
<dbReference type="Proteomes" id="UP001642360">
    <property type="component" value="Unassembled WGS sequence"/>
</dbReference>
<dbReference type="EMBL" id="CAUOFW020000541">
    <property type="protein sequence ID" value="CAK9134634.1"/>
    <property type="molecule type" value="Genomic_DNA"/>
</dbReference>
<feature type="compositionally biased region" description="Low complexity" evidence="1">
    <location>
        <begin position="13"/>
        <end position="49"/>
    </location>
</feature>
<keyword evidence="3" id="KW-1185">Reference proteome</keyword>
<proteinExistence type="predicted"/>
<comment type="caution">
    <text evidence="2">The sequence shown here is derived from an EMBL/GenBank/DDBJ whole genome shotgun (WGS) entry which is preliminary data.</text>
</comment>
<feature type="region of interest" description="Disordered" evidence="1">
    <location>
        <begin position="1"/>
        <end position="50"/>
    </location>
</feature>
<feature type="compositionally biased region" description="Polar residues" evidence="1">
    <location>
        <begin position="1"/>
        <end position="12"/>
    </location>
</feature>
<reference evidence="2 3" key="1">
    <citation type="submission" date="2024-02" db="EMBL/GenBank/DDBJ databases">
        <authorList>
            <person name="Vignale AGUSTIN F."/>
            <person name="Sosa J E."/>
            <person name="Modenutti C."/>
        </authorList>
    </citation>
    <scope>NUCLEOTIDE SEQUENCE [LARGE SCALE GENOMIC DNA]</scope>
</reference>
<dbReference type="AlphaFoldDB" id="A0ABC8QV53"/>
<feature type="region of interest" description="Disordered" evidence="1">
    <location>
        <begin position="198"/>
        <end position="221"/>
    </location>
</feature>